<dbReference type="InterPro" id="IPR023465">
    <property type="entry name" value="Riboflavin_kinase_dom_sf"/>
</dbReference>
<keyword evidence="4 14" id="KW-0288">FMN</keyword>
<dbReference type="InterPro" id="IPR004821">
    <property type="entry name" value="Cyt_trans-like"/>
</dbReference>
<dbReference type="InterPro" id="IPR023468">
    <property type="entry name" value="Riboflavin_kinase"/>
</dbReference>
<comment type="pathway">
    <text evidence="2 14">Cofactor biosynthesis; FMN biosynthesis; FMN from riboflavin (ATP route): step 1/1.</text>
</comment>
<organism evidence="17 18">
    <name type="scientific">Halobacillus litoralis</name>
    <dbReference type="NCBI Taxonomy" id="45668"/>
    <lineage>
        <taxon>Bacteria</taxon>
        <taxon>Bacillati</taxon>
        <taxon>Bacillota</taxon>
        <taxon>Bacilli</taxon>
        <taxon>Bacillales</taxon>
        <taxon>Bacillaceae</taxon>
        <taxon>Halobacillus</taxon>
    </lineage>
</organism>
<dbReference type="PANTHER" id="PTHR22749">
    <property type="entry name" value="RIBOFLAVIN KINASE/FMN ADENYLYLTRANSFERASE"/>
    <property type="match status" value="1"/>
</dbReference>
<protein>
    <recommendedName>
        <fullName evidence="14">Riboflavin biosynthesis protein</fullName>
    </recommendedName>
    <domain>
        <recommendedName>
            <fullName evidence="14">Riboflavin kinase</fullName>
            <ecNumber evidence="14">2.7.1.26</ecNumber>
        </recommendedName>
        <alternativeName>
            <fullName evidence="14">Flavokinase</fullName>
        </alternativeName>
    </domain>
    <domain>
        <recommendedName>
            <fullName evidence="14">FMN adenylyltransferase</fullName>
            <ecNumber evidence="14">2.7.7.2</ecNumber>
        </recommendedName>
        <alternativeName>
            <fullName evidence="14">FAD pyrophosphorylase</fullName>
        </alternativeName>
        <alternativeName>
            <fullName evidence="14">FAD synthase</fullName>
        </alternativeName>
    </domain>
</protein>
<dbReference type="EC" id="2.7.1.26" evidence="14"/>
<keyword evidence="6 14" id="KW-0548">Nucleotidyltransferase</keyword>
<dbReference type="PIRSF" id="PIRSF004491">
    <property type="entry name" value="FAD_Synth"/>
    <property type="match status" value="1"/>
</dbReference>
<dbReference type="GO" id="GO:0003919">
    <property type="term" value="F:FMN adenylyltransferase activity"/>
    <property type="evidence" value="ECO:0007669"/>
    <property type="project" value="UniProtKB-UniRule"/>
</dbReference>
<comment type="pathway">
    <text evidence="1 14">Cofactor biosynthesis; FAD biosynthesis; FAD from FMN: step 1/1.</text>
</comment>
<evidence type="ECO:0000256" key="3">
    <source>
        <dbReference type="ARBA" id="ARBA00022630"/>
    </source>
</evidence>
<keyword evidence="5 14" id="KW-0808">Transferase</keyword>
<dbReference type="GO" id="GO:0009231">
    <property type="term" value="P:riboflavin biosynthetic process"/>
    <property type="evidence" value="ECO:0007669"/>
    <property type="project" value="InterPro"/>
</dbReference>
<feature type="domain" description="Riboflavin kinase" evidence="15">
    <location>
        <begin position="207"/>
        <end position="301"/>
    </location>
</feature>
<evidence type="ECO:0000256" key="10">
    <source>
        <dbReference type="ARBA" id="ARBA00022840"/>
    </source>
</evidence>
<evidence type="ECO:0000256" key="12">
    <source>
        <dbReference type="ARBA" id="ARBA00047880"/>
    </source>
</evidence>
<evidence type="ECO:0000256" key="1">
    <source>
        <dbReference type="ARBA" id="ARBA00004726"/>
    </source>
</evidence>
<dbReference type="InterPro" id="IPR015865">
    <property type="entry name" value="Riboflavin_kinase_bac/euk"/>
</dbReference>
<dbReference type="SUPFAM" id="SSF82114">
    <property type="entry name" value="Riboflavin kinase-like"/>
    <property type="match status" value="1"/>
</dbReference>
<dbReference type="Proteomes" id="UP000287756">
    <property type="component" value="Chromosome"/>
</dbReference>
<dbReference type="GO" id="GO:0008531">
    <property type="term" value="F:riboflavin kinase activity"/>
    <property type="evidence" value="ECO:0007669"/>
    <property type="project" value="UniProtKB-UniRule"/>
</dbReference>
<evidence type="ECO:0000313" key="17">
    <source>
        <dbReference type="EMBL" id="QAS50954.1"/>
    </source>
</evidence>
<comment type="catalytic activity">
    <reaction evidence="12 14">
        <text>riboflavin + ATP = FMN + ADP + H(+)</text>
        <dbReference type="Rhea" id="RHEA:14357"/>
        <dbReference type="ChEBI" id="CHEBI:15378"/>
        <dbReference type="ChEBI" id="CHEBI:30616"/>
        <dbReference type="ChEBI" id="CHEBI:57986"/>
        <dbReference type="ChEBI" id="CHEBI:58210"/>
        <dbReference type="ChEBI" id="CHEBI:456216"/>
        <dbReference type="EC" id="2.7.1.26"/>
    </reaction>
</comment>
<evidence type="ECO:0000256" key="9">
    <source>
        <dbReference type="ARBA" id="ARBA00022827"/>
    </source>
</evidence>
<keyword evidence="3 14" id="KW-0285">Flavoprotein</keyword>
<dbReference type="NCBIfam" id="TIGR00125">
    <property type="entry name" value="cyt_tran_rel"/>
    <property type="match status" value="1"/>
</dbReference>
<keyword evidence="9 14" id="KW-0274">FAD</keyword>
<dbReference type="RefSeq" id="WP_128522719.1">
    <property type="nucleotide sequence ID" value="NZ_CP026118.1"/>
</dbReference>
<keyword evidence="10 14" id="KW-0067">ATP-binding</keyword>
<dbReference type="UniPathway" id="UPA00277">
    <property type="reaction ID" value="UER00407"/>
</dbReference>
<dbReference type="GO" id="GO:0006747">
    <property type="term" value="P:FAD biosynthetic process"/>
    <property type="evidence" value="ECO:0007669"/>
    <property type="project" value="UniProtKB-UniRule"/>
</dbReference>
<evidence type="ECO:0000256" key="11">
    <source>
        <dbReference type="ARBA" id="ARBA00023268"/>
    </source>
</evidence>
<dbReference type="FunFam" id="3.40.50.620:FF:000021">
    <property type="entry name" value="Riboflavin biosynthesis protein"/>
    <property type="match status" value="1"/>
</dbReference>
<dbReference type="InterPro" id="IPR015864">
    <property type="entry name" value="FAD_synthase"/>
</dbReference>
<gene>
    <name evidence="17" type="ORF">HLI_01445</name>
</gene>
<name>A0A410M8C7_9BACI</name>
<evidence type="ECO:0000256" key="6">
    <source>
        <dbReference type="ARBA" id="ARBA00022695"/>
    </source>
</evidence>
<evidence type="ECO:0000256" key="2">
    <source>
        <dbReference type="ARBA" id="ARBA00005201"/>
    </source>
</evidence>
<dbReference type="KEGG" id="hli:HLI_01445"/>
<keyword evidence="7 14" id="KW-0547">Nucleotide-binding</keyword>
<comment type="catalytic activity">
    <reaction evidence="13 14">
        <text>FMN + ATP + H(+) = FAD + diphosphate</text>
        <dbReference type="Rhea" id="RHEA:17237"/>
        <dbReference type="ChEBI" id="CHEBI:15378"/>
        <dbReference type="ChEBI" id="CHEBI:30616"/>
        <dbReference type="ChEBI" id="CHEBI:33019"/>
        <dbReference type="ChEBI" id="CHEBI:57692"/>
        <dbReference type="ChEBI" id="CHEBI:58210"/>
        <dbReference type="EC" id="2.7.7.2"/>
    </reaction>
</comment>
<evidence type="ECO:0000259" key="15">
    <source>
        <dbReference type="Pfam" id="PF01687"/>
    </source>
</evidence>
<dbReference type="CDD" id="cd02064">
    <property type="entry name" value="FAD_synthetase_N"/>
    <property type="match status" value="1"/>
</dbReference>
<comment type="similarity">
    <text evidence="14">Belongs to the ribF family.</text>
</comment>
<accession>A0A410M8C7</accession>
<dbReference type="AlphaFoldDB" id="A0A410M8C7"/>
<evidence type="ECO:0000256" key="5">
    <source>
        <dbReference type="ARBA" id="ARBA00022679"/>
    </source>
</evidence>
<reference evidence="17 18" key="1">
    <citation type="submission" date="2018-01" db="EMBL/GenBank/DDBJ databases">
        <title>The whole genome sequencing and assembly of Halobacillus litoralis ERB031 strain.</title>
        <authorList>
            <person name="Lee S.-J."/>
            <person name="Park M.-K."/>
            <person name="Kim J.-Y."/>
            <person name="Lee Y.-J."/>
            <person name="Yi H."/>
            <person name="Bahn Y.-S."/>
            <person name="Kim J.F."/>
            <person name="Lee D.-W."/>
        </authorList>
    </citation>
    <scope>NUCLEOTIDE SEQUENCE [LARGE SCALE GENOMIC DNA]</scope>
    <source>
        <strain evidence="17 18">ERB 031</strain>
    </source>
</reference>
<proteinExistence type="inferred from homology"/>
<dbReference type="PANTHER" id="PTHR22749:SF6">
    <property type="entry name" value="RIBOFLAVIN KINASE"/>
    <property type="match status" value="1"/>
</dbReference>
<dbReference type="InterPro" id="IPR014729">
    <property type="entry name" value="Rossmann-like_a/b/a_fold"/>
</dbReference>
<dbReference type="SUPFAM" id="SSF52374">
    <property type="entry name" value="Nucleotidylyl transferase"/>
    <property type="match status" value="1"/>
</dbReference>
<feature type="domain" description="FAD synthetase" evidence="16">
    <location>
        <begin position="18"/>
        <end position="169"/>
    </location>
</feature>
<evidence type="ECO:0000256" key="14">
    <source>
        <dbReference type="PIRNR" id="PIRNR004491"/>
    </source>
</evidence>
<dbReference type="GO" id="GO:0005524">
    <property type="term" value="F:ATP binding"/>
    <property type="evidence" value="ECO:0007669"/>
    <property type="project" value="UniProtKB-UniRule"/>
</dbReference>
<evidence type="ECO:0000256" key="4">
    <source>
        <dbReference type="ARBA" id="ARBA00022643"/>
    </source>
</evidence>
<dbReference type="Pfam" id="PF01687">
    <property type="entry name" value="Flavokinase"/>
    <property type="match status" value="1"/>
</dbReference>
<evidence type="ECO:0000256" key="8">
    <source>
        <dbReference type="ARBA" id="ARBA00022777"/>
    </source>
</evidence>
<evidence type="ECO:0000256" key="13">
    <source>
        <dbReference type="ARBA" id="ARBA00049494"/>
    </source>
</evidence>
<keyword evidence="11" id="KW-0511">Multifunctional enzyme</keyword>
<dbReference type="UniPathway" id="UPA00276">
    <property type="reaction ID" value="UER00406"/>
</dbReference>
<dbReference type="GO" id="GO:0009398">
    <property type="term" value="P:FMN biosynthetic process"/>
    <property type="evidence" value="ECO:0007669"/>
    <property type="project" value="UniProtKB-UniRule"/>
</dbReference>
<dbReference type="EC" id="2.7.7.2" evidence="14"/>
<sequence>MKTFHLSTSSSANLLSVEPNVVAVGFFDGVHKGHQRVIATAKEKADASGVRSAVMTFDPHPSVVLKREQRDAYYITPLEEKEEILKDMGLDYLFVVTFDRSLAGLSPQQFVDDFFIPLNVRNVVAGFDFTYGHKGEGSMNTLAQHSRGRFAQTVVEKVADGEEKVSSTRIRKLLDVGKVNEVNDLLGRPFFVKGKSNSDLARKIIEVRVENSFYFPNEGVYTVTVLLKGMQHYGMAWLKSKVRQGQEQTCTFNVYLLDMDAGHSEEDVTVRFHNKIKDEFESINVDYIDDRLQKSEKVIRSFFGLE</sequence>
<evidence type="ECO:0000259" key="16">
    <source>
        <dbReference type="Pfam" id="PF06574"/>
    </source>
</evidence>
<dbReference type="InterPro" id="IPR002606">
    <property type="entry name" value="Riboflavin_kinase_bac"/>
</dbReference>
<dbReference type="Gene3D" id="3.40.50.620">
    <property type="entry name" value="HUPs"/>
    <property type="match status" value="1"/>
</dbReference>
<keyword evidence="8 14" id="KW-0418">Kinase</keyword>
<dbReference type="OrthoDB" id="9803667at2"/>
<evidence type="ECO:0000313" key="18">
    <source>
        <dbReference type="Proteomes" id="UP000287756"/>
    </source>
</evidence>
<evidence type="ECO:0000256" key="7">
    <source>
        <dbReference type="ARBA" id="ARBA00022741"/>
    </source>
</evidence>
<dbReference type="EMBL" id="CP026118">
    <property type="protein sequence ID" value="QAS50954.1"/>
    <property type="molecule type" value="Genomic_DNA"/>
</dbReference>
<dbReference type="Pfam" id="PF06574">
    <property type="entry name" value="FAD_syn"/>
    <property type="match status" value="1"/>
</dbReference>